<name>A0A1M6TEY9_9BACL</name>
<evidence type="ECO:0000313" key="1">
    <source>
        <dbReference type="EMBL" id="SHK55557.1"/>
    </source>
</evidence>
<gene>
    <name evidence="1" type="ORF">SAMN05443507_11657</name>
</gene>
<keyword evidence="2" id="KW-1185">Reference proteome</keyword>
<organism evidence="1 2">
    <name type="scientific">Alicyclobacillus tolerans</name>
    <dbReference type="NCBI Taxonomy" id="90970"/>
    <lineage>
        <taxon>Bacteria</taxon>
        <taxon>Bacillati</taxon>
        <taxon>Bacillota</taxon>
        <taxon>Bacilli</taxon>
        <taxon>Bacillales</taxon>
        <taxon>Alicyclobacillaceae</taxon>
        <taxon>Alicyclobacillus</taxon>
    </lineage>
</organism>
<evidence type="ECO:0000313" key="2">
    <source>
        <dbReference type="Proteomes" id="UP000184016"/>
    </source>
</evidence>
<dbReference type="Proteomes" id="UP000184016">
    <property type="component" value="Unassembled WGS sequence"/>
</dbReference>
<dbReference type="AlphaFoldDB" id="A0A1M6TEY9"/>
<reference evidence="2" key="1">
    <citation type="submission" date="2016-11" db="EMBL/GenBank/DDBJ databases">
        <authorList>
            <person name="Varghese N."/>
            <person name="Submissions S."/>
        </authorList>
    </citation>
    <scope>NUCLEOTIDE SEQUENCE [LARGE SCALE GENOMIC DNA]</scope>
    <source>
        <strain evidence="2">USBA-503</strain>
    </source>
</reference>
<accession>A0A1M6TEY9</accession>
<dbReference type="OrthoDB" id="2374274at2"/>
<protein>
    <submittedName>
        <fullName evidence="1">Uncharacterized protein</fullName>
    </submittedName>
</protein>
<proteinExistence type="predicted"/>
<sequence>MNENNHLQAHSWKGKENTESFCIYHSKQNVPHLEDWIDDVMGFVPVDVANVGRMTRLIRRMEEDMYVPWSIPYAYRRVAAYYGLHWQSLREIQKEVMQKSQYVPLVARAGKSTFCAVKTIAKPLTRHEGATGYIVGKEVKTIHNVEEKTKMLEFTNGKNLLVYMSREQIQQRFMDGNLFAAVWRDRQFRE</sequence>
<dbReference type="EMBL" id="FRAF01000016">
    <property type="protein sequence ID" value="SHK55557.1"/>
    <property type="molecule type" value="Genomic_DNA"/>
</dbReference>
<dbReference type="RefSeq" id="WP_072874469.1">
    <property type="nucleotide sequence ID" value="NZ_FRAF01000016.1"/>
</dbReference>